<sequence>MYQVSQFAVFGFNTFTQDIIDSNIFVTINYSILTGALLCIQCDVTVKQSNLQFTAQGLQVSALILKSNTYLQLYNVNISFRFKSNSSSGLVNQVTKPLNQFKIYQSIITGFNSISSQYNGYICSHVVADASLVINDLFVCVDSETKRIGQSLYQLTSSQFETLQCNRMCLDNQVVTYGICQQKINFATLVSNNTYVCADPFEYSQYNNSCVCKPDYYLNISVCVHVINQFTEIQRNMIQLEVDLKTEIHSTEANLLALYQDLEQMIQQNISNLSALAVSNFNQIINDISTTNQSINTKYISSYNQVDELKTTIVSNKNSLDVAFLQTRADISSTNISIKTRFDSVDLSNSGVHTKLDNIKTQITSSASVTQSQISNTQTQINNIRDQILSQLNGFASVSQVTSLKSDVIHNLTLMCSIMNWGFGGAQELCAQFRR</sequence>
<name>A0AA86UNY9_9EUKA</name>
<dbReference type="EMBL" id="CATOUU010000952">
    <property type="protein sequence ID" value="CAI9962362.1"/>
    <property type="molecule type" value="Genomic_DNA"/>
</dbReference>
<dbReference type="EMBL" id="CATOUU010000952">
    <property type="protein sequence ID" value="CAI9962364.1"/>
    <property type="molecule type" value="Genomic_DNA"/>
</dbReference>
<accession>A0AA86UNY9</accession>
<evidence type="ECO:0000313" key="5">
    <source>
        <dbReference type="EMBL" id="CAL5976992.1"/>
    </source>
</evidence>
<dbReference type="EMBL" id="CAXDID020001076">
    <property type="protein sequence ID" value="CAL6116741.1"/>
    <property type="molecule type" value="Genomic_DNA"/>
</dbReference>
<evidence type="ECO:0000313" key="3">
    <source>
        <dbReference type="EMBL" id="CAI9966236.1"/>
    </source>
</evidence>
<gene>
    <name evidence="4" type="ORF">HINF_LOCUS4091</name>
    <name evidence="5" type="ORF">HINF_LOCUS4093</name>
    <name evidence="1" type="ORF">HINF_LOCUS50007</name>
    <name evidence="2" type="ORF">HINF_LOCUS50009</name>
    <name evidence="3" type="ORF">HINF_LOCUS53881</name>
    <name evidence="6" type="ORF">HINF_LOCUS79175</name>
</gene>
<evidence type="ECO:0000313" key="4">
    <source>
        <dbReference type="EMBL" id="CAL5976988.1"/>
    </source>
</evidence>
<protein>
    <submittedName>
        <fullName evidence="4">Hypothetical_protein</fullName>
    </submittedName>
</protein>
<dbReference type="EMBL" id="CATOUU010000999">
    <property type="protein sequence ID" value="CAI9966236.1"/>
    <property type="molecule type" value="Genomic_DNA"/>
</dbReference>
<evidence type="ECO:0000313" key="1">
    <source>
        <dbReference type="EMBL" id="CAI9962362.1"/>
    </source>
</evidence>
<dbReference type="EMBL" id="CAXDID020000007">
    <property type="protein sequence ID" value="CAL5976988.1"/>
    <property type="molecule type" value="Genomic_DNA"/>
</dbReference>
<organism evidence="2">
    <name type="scientific">Hexamita inflata</name>
    <dbReference type="NCBI Taxonomy" id="28002"/>
    <lineage>
        <taxon>Eukaryota</taxon>
        <taxon>Metamonada</taxon>
        <taxon>Diplomonadida</taxon>
        <taxon>Hexamitidae</taxon>
        <taxon>Hexamitinae</taxon>
        <taxon>Hexamita</taxon>
    </lineage>
</organism>
<dbReference type="AlphaFoldDB" id="A0AA86UNY9"/>
<proteinExistence type="predicted"/>
<keyword evidence="7" id="KW-1185">Reference proteome</keyword>
<dbReference type="Proteomes" id="UP001642409">
    <property type="component" value="Unassembled WGS sequence"/>
</dbReference>
<evidence type="ECO:0000313" key="2">
    <source>
        <dbReference type="EMBL" id="CAI9962364.1"/>
    </source>
</evidence>
<dbReference type="EMBL" id="CAXDID020000007">
    <property type="protein sequence ID" value="CAL5976992.1"/>
    <property type="molecule type" value="Genomic_DNA"/>
</dbReference>
<reference evidence="4 7" key="2">
    <citation type="submission" date="2024-07" db="EMBL/GenBank/DDBJ databases">
        <authorList>
            <person name="Akdeniz Z."/>
        </authorList>
    </citation>
    <scope>NUCLEOTIDE SEQUENCE [LARGE SCALE GENOMIC DNA]</scope>
</reference>
<evidence type="ECO:0000313" key="7">
    <source>
        <dbReference type="Proteomes" id="UP001642409"/>
    </source>
</evidence>
<comment type="caution">
    <text evidence="2">The sequence shown here is derived from an EMBL/GenBank/DDBJ whole genome shotgun (WGS) entry which is preliminary data.</text>
</comment>
<reference evidence="2" key="1">
    <citation type="submission" date="2023-06" db="EMBL/GenBank/DDBJ databases">
        <authorList>
            <person name="Kurt Z."/>
        </authorList>
    </citation>
    <scope>NUCLEOTIDE SEQUENCE</scope>
</reference>
<evidence type="ECO:0000313" key="6">
    <source>
        <dbReference type="EMBL" id="CAL6116741.1"/>
    </source>
</evidence>